<reference evidence="1" key="1">
    <citation type="journal article" date="2015" name="Nature">
        <title>Complex archaea that bridge the gap between prokaryotes and eukaryotes.</title>
        <authorList>
            <person name="Spang A."/>
            <person name="Saw J.H."/>
            <person name="Jorgensen S.L."/>
            <person name="Zaremba-Niedzwiedzka K."/>
            <person name="Martijn J."/>
            <person name="Lind A.E."/>
            <person name="van Eijk R."/>
            <person name="Schleper C."/>
            <person name="Guy L."/>
            <person name="Ettema T.J."/>
        </authorList>
    </citation>
    <scope>NUCLEOTIDE SEQUENCE</scope>
</reference>
<protein>
    <submittedName>
        <fullName evidence="1">Uncharacterized protein</fullName>
    </submittedName>
</protein>
<accession>A0A0F9LUK7</accession>
<organism evidence="1">
    <name type="scientific">marine sediment metagenome</name>
    <dbReference type="NCBI Taxonomy" id="412755"/>
    <lineage>
        <taxon>unclassified sequences</taxon>
        <taxon>metagenomes</taxon>
        <taxon>ecological metagenomes</taxon>
    </lineage>
</organism>
<name>A0A0F9LUK7_9ZZZZ</name>
<proteinExistence type="predicted"/>
<sequence>MKWSRPRECLAWRWWFYTTCTCFGGDSCDHPQKPQSRHFFYRVLGFEWEVKR</sequence>
<comment type="caution">
    <text evidence="1">The sequence shown here is derived from an EMBL/GenBank/DDBJ whole genome shotgun (WGS) entry which is preliminary data.</text>
</comment>
<gene>
    <name evidence="1" type="ORF">LCGC14_1235500</name>
</gene>
<dbReference type="AlphaFoldDB" id="A0A0F9LUK7"/>
<dbReference type="EMBL" id="LAZR01006630">
    <property type="protein sequence ID" value="KKM90761.1"/>
    <property type="molecule type" value="Genomic_DNA"/>
</dbReference>
<evidence type="ECO:0000313" key="1">
    <source>
        <dbReference type="EMBL" id="KKM90761.1"/>
    </source>
</evidence>